<evidence type="ECO:0000313" key="3">
    <source>
        <dbReference type="Proteomes" id="UP000676310"/>
    </source>
</evidence>
<organism evidence="2 3">
    <name type="scientific">Alternaria atra</name>
    <dbReference type="NCBI Taxonomy" id="119953"/>
    <lineage>
        <taxon>Eukaryota</taxon>
        <taxon>Fungi</taxon>
        <taxon>Dikarya</taxon>
        <taxon>Ascomycota</taxon>
        <taxon>Pezizomycotina</taxon>
        <taxon>Dothideomycetes</taxon>
        <taxon>Pleosporomycetidae</taxon>
        <taxon>Pleosporales</taxon>
        <taxon>Pleosporineae</taxon>
        <taxon>Pleosporaceae</taxon>
        <taxon>Alternaria</taxon>
        <taxon>Alternaria sect. Ulocladioides</taxon>
    </lineage>
</organism>
<gene>
    <name evidence="2" type="ORF">ALTATR162_LOCUS7127</name>
</gene>
<keyword evidence="3" id="KW-1185">Reference proteome</keyword>
<dbReference type="OrthoDB" id="3786878at2759"/>
<feature type="region of interest" description="Disordered" evidence="1">
    <location>
        <begin position="1"/>
        <end position="55"/>
    </location>
</feature>
<dbReference type="Proteomes" id="UP000676310">
    <property type="component" value="Unassembled WGS sequence"/>
</dbReference>
<evidence type="ECO:0000256" key="1">
    <source>
        <dbReference type="SAM" id="MobiDB-lite"/>
    </source>
</evidence>
<evidence type="ECO:0000313" key="2">
    <source>
        <dbReference type="EMBL" id="CAG5170087.1"/>
    </source>
</evidence>
<comment type="caution">
    <text evidence="2">The sequence shown here is derived from an EMBL/GenBank/DDBJ whole genome shotgun (WGS) entry which is preliminary data.</text>
</comment>
<dbReference type="EMBL" id="CAJRGZ010000022">
    <property type="protein sequence ID" value="CAG5170087.1"/>
    <property type="molecule type" value="Genomic_DNA"/>
</dbReference>
<dbReference type="AlphaFoldDB" id="A0A8J2I3N8"/>
<reference evidence="2" key="1">
    <citation type="submission" date="2021-05" db="EMBL/GenBank/DDBJ databases">
        <authorList>
            <person name="Stam R."/>
        </authorList>
    </citation>
    <scope>NUCLEOTIDE SEQUENCE</scope>
    <source>
        <strain evidence="2">CS162</strain>
    </source>
</reference>
<proteinExistence type="predicted"/>
<sequence>MGRFYNPFSHRRSTVADAEATPRPTTEEPSSDEHAATKRSRHPAHASIGTIPDRPDDIRDYVRGVSAYIHWLQSLTEHERSNVTRVTEIKRELKIAHRNLEKLDVDMYCELGDEIETLVKDAMRHAWRSYRSVVKFEEKLRGPQSCGDAGVKLCRISEPQNQRNTSTDNRKVEGYVRSCTMEEKQAFHDALDMRQQPAEIFHDEDTYLMSGALPIEDRPPQVQVQRVGRANAFEALRQLPHLFTHGAPSQCSESLHLPATHPEKIPQPRDEVKMRLQQEEANMDPILRDPHKVRRGSCNGFMITEMTMHAIEDARFVLPYLHYMKLHELRAIKEWLGNAGFIVSPGSMSRMEKALLCIQLLQTGCRYEALAVIHSRSPHEVRGSCIEVMRALLKWHRMTVDDDDIGYQAEYIVLWGSWHKYTVSDGKAAQYFGFDWTHVAKVLVALNVYMGRWRMQGKFAMDGPAFAWGKFFVPNGGDHILGMSDGDQGERNDAETSSFYAVARRGRLRESTDKRKALFGTVKRLFPFRSQHGNPARKEWRKIRRWWATMVAERVSRCAHPLSVQDFISTSYRYRSGISMLGGTSGVQSRSSLQGSQCRVPGVSQFLGSRPGAKPPAFCRRDTIMGGRTSGVGTLFAALEATDGS</sequence>
<accession>A0A8J2I3N8</accession>
<name>A0A8J2I3N8_9PLEO</name>
<dbReference type="RefSeq" id="XP_043170689.1">
    <property type="nucleotide sequence ID" value="XM_043314754.1"/>
</dbReference>
<protein>
    <submittedName>
        <fullName evidence="2">Uncharacterized protein</fullName>
    </submittedName>
</protein>
<dbReference type="GeneID" id="67019093"/>